<dbReference type="CDD" id="cd01823">
    <property type="entry name" value="SEST_like"/>
    <property type="match status" value="1"/>
</dbReference>
<dbReference type="STRING" id="310780.SAMN05216267_101789"/>
<dbReference type="InterPro" id="IPR013830">
    <property type="entry name" value="SGNH_hydro"/>
</dbReference>
<dbReference type="InterPro" id="IPR037460">
    <property type="entry name" value="SEST-like"/>
</dbReference>
<gene>
    <name evidence="5" type="ORF">SAMN05216267_101789</name>
</gene>
<accession>A0A1H8LYP3</accession>
<organism evidence="5 6">
    <name type="scientific">Actinacidiphila rubida</name>
    <dbReference type="NCBI Taxonomy" id="310780"/>
    <lineage>
        <taxon>Bacteria</taxon>
        <taxon>Bacillati</taxon>
        <taxon>Actinomycetota</taxon>
        <taxon>Actinomycetes</taxon>
        <taxon>Kitasatosporales</taxon>
        <taxon>Streptomycetaceae</taxon>
        <taxon>Actinacidiphila</taxon>
    </lineage>
</organism>
<feature type="region of interest" description="Disordered" evidence="3">
    <location>
        <begin position="1"/>
        <end position="36"/>
    </location>
</feature>
<feature type="domain" description="SGNH hydrolase-type esterase" evidence="4">
    <location>
        <begin position="73"/>
        <end position="289"/>
    </location>
</feature>
<evidence type="ECO:0000256" key="1">
    <source>
        <dbReference type="PIRSR" id="PIRSR637460-1"/>
    </source>
</evidence>
<keyword evidence="5" id="KW-0378">Hydrolase</keyword>
<dbReference type="PANTHER" id="PTHR37981:SF1">
    <property type="entry name" value="SGNH HYDROLASE-TYPE ESTERASE DOMAIN-CONTAINING PROTEIN"/>
    <property type="match status" value="1"/>
</dbReference>
<feature type="compositionally biased region" description="Pro residues" evidence="3">
    <location>
        <begin position="1"/>
        <end position="11"/>
    </location>
</feature>
<dbReference type="GO" id="GO:0004806">
    <property type="term" value="F:triacylglycerol lipase activity"/>
    <property type="evidence" value="ECO:0007669"/>
    <property type="project" value="TreeGrafter"/>
</dbReference>
<feature type="disulfide bond" evidence="2">
    <location>
        <begin position="160"/>
        <end position="168"/>
    </location>
</feature>
<feature type="disulfide bond" evidence="2">
    <location>
        <begin position="218"/>
        <end position="265"/>
    </location>
</feature>
<dbReference type="GO" id="GO:0019433">
    <property type="term" value="P:triglyceride catabolic process"/>
    <property type="evidence" value="ECO:0007669"/>
    <property type="project" value="TreeGrafter"/>
</dbReference>
<feature type="active site" description="Nucleophile" evidence="1">
    <location>
        <position position="77"/>
    </location>
</feature>
<evidence type="ECO:0000256" key="2">
    <source>
        <dbReference type="PIRSR" id="PIRSR637460-2"/>
    </source>
</evidence>
<name>A0A1H8LYP3_9ACTN</name>
<keyword evidence="2" id="KW-1015">Disulfide bond</keyword>
<dbReference type="SUPFAM" id="SSF52266">
    <property type="entry name" value="SGNH hydrolase"/>
    <property type="match status" value="1"/>
</dbReference>
<evidence type="ECO:0000313" key="5">
    <source>
        <dbReference type="EMBL" id="SEO10225.1"/>
    </source>
</evidence>
<dbReference type="Pfam" id="PF13472">
    <property type="entry name" value="Lipase_GDSL_2"/>
    <property type="match status" value="1"/>
</dbReference>
<dbReference type="PANTHER" id="PTHR37981">
    <property type="entry name" value="LIPASE 2"/>
    <property type="match status" value="1"/>
</dbReference>
<keyword evidence="6" id="KW-1185">Reference proteome</keyword>
<protein>
    <submittedName>
        <fullName evidence="5">GDSL-like Lipase/Acylhydrolase family protein</fullName>
    </submittedName>
</protein>
<dbReference type="Gene3D" id="3.40.50.1110">
    <property type="entry name" value="SGNH hydrolase"/>
    <property type="match status" value="1"/>
</dbReference>
<proteinExistence type="predicted"/>
<dbReference type="OrthoDB" id="5503950at2"/>
<dbReference type="InterPro" id="IPR036514">
    <property type="entry name" value="SGNH_hydro_sf"/>
</dbReference>
<sequence length="301" mass="30814">MPAPRFSPNPPSATRRSPRPPVRSVRPAPWAPTVPPAPRPRFAPSVLFALVLSSVLALAGTGTAHAAGARYVALGDSYSSGLGAGGYDAASGDCKRSGKAYPALWAAAHAPASFAFTACAGAVTRDVTARQLGPLTAATSLVSISVGGDDAGFADVMTTCVFFSEATCLNRVAKARSFVDSSLPGLLDTTYAAIHAKGPHARVVVLGYPHLYQVPGGCLLGLTDASRKAIDAVTDDMDGVIAKRAADHGFAFADVRAKFRGHELCSGAPWLHSVTLPAEESYHPTAAGQSGGYLPAFGAAA</sequence>
<dbReference type="AlphaFoldDB" id="A0A1H8LYP3"/>
<evidence type="ECO:0000313" key="6">
    <source>
        <dbReference type="Proteomes" id="UP000181951"/>
    </source>
</evidence>
<feature type="disulfide bond" evidence="2">
    <location>
        <begin position="94"/>
        <end position="119"/>
    </location>
</feature>
<feature type="active site" evidence="1">
    <location>
        <position position="283"/>
    </location>
</feature>
<evidence type="ECO:0000259" key="4">
    <source>
        <dbReference type="Pfam" id="PF13472"/>
    </source>
</evidence>
<dbReference type="Proteomes" id="UP000181951">
    <property type="component" value="Unassembled WGS sequence"/>
</dbReference>
<reference evidence="5 6" key="1">
    <citation type="submission" date="2016-10" db="EMBL/GenBank/DDBJ databases">
        <authorList>
            <person name="de Groot N.N."/>
        </authorList>
    </citation>
    <scope>NUCLEOTIDE SEQUENCE [LARGE SCALE GENOMIC DNA]</scope>
    <source>
        <strain evidence="5 6">CGMCC 4.2026</strain>
    </source>
</reference>
<dbReference type="EMBL" id="FODD01000017">
    <property type="protein sequence ID" value="SEO10225.1"/>
    <property type="molecule type" value="Genomic_DNA"/>
</dbReference>
<evidence type="ECO:0000256" key="3">
    <source>
        <dbReference type="SAM" id="MobiDB-lite"/>
    </source>
</evidence>